<dbReference type="AlphaFoldDB" id="A0A1B2DJT0"/>
<dbReference type="EMBL" id="CP016808">
    <property type="protein sequence ID" value="ANY67941.1"/>
    <property type="molecule type" value="Genomic_DNA"/>
</dbReference>
<dbReference type="NCBIfam" id="NF033536">
    <property type="entry name" value="lasso_PqqD_Bac"/>
    <property type="match status" value="1"/>
</dbReference>
<dbReference type="Gene3D" id="1.10.10.1150">
    <property type="entry name" value="Coenzyme PQQ synthesis protein D (PqqD)"/>
    <property type="match status" value="1"/>
</dbReference>
<dbReference type="InterPro" id="IPR008792">
    <property type="entry name" value="PQQD"/>
</dbReference>
<gene>
    <name evidence="1" type="ORF">BBD42_16770</name>
</gene>
<organism evidence="1">
    <name type="scientific">Paenibacillus sp. BIHB 4019</name>
    <dbReference type="NCBI Taxonomy" id="1870819"/>
    <lineage>
        <taxon>Bacteria</taxon>
        <taxon>Bacillati</taxon>
        <taxon>Bacillota</taxon>
        <taxon>Bacilli</taxon>
        <taxon>Bacillales</taxon>
        <taxon>Paenibacillaceae</taxon>
        <taxon>Paenibacillus</taxon>
    </lineage>
</organism>
<evidence type="ECO:0000313" key="1">
    <source>
        <dbReference type="EMBL" id="ANY67941.1"/>
    </source>
</evidence>
<protein>
    <submittedName>
        <fullName evidence="1">Uncharacterized protein</fullName>
    </submittedName>
</protein>
<reference evidence="1" key="1">
    <citation type="submission" date="2016-08" db="EMBL/GenBank/DDBJ databases">
        <title>Complete Genome Seqeunce of Paenibacillus sp. BIHB 4019 from tea rhizoplane.</title>
        <authorList>
            <person name="Thakur R."/>
            <person name="Swarnkar M.K."/>
            <person name="Gulati A."/>
        </authorList>
    </citation>
    <scope>NUCLEOTIDE SEQUENCE [LARGE SCALE GENOMIC DNA]</scope>
    <source>
        <strain evidence="1">BIHB4019</strain>
    </source>
</reference>
<dbReference type="InterPro" id="IPR041881">
    <property type="entry name" value="PqqD_sf"/>
</dbReference>
<dbReference type="Pfam" id="PF05402">
    <property type="entry name" value="PqqD"/>
    <property type="match status" value="1"/>
</dbReference>
<dbReference type="RefSeq" id="WP_150131564.1">
    <property type="nucleotide sequence ID" value="NZ_CP016808.1"/>
</dbReference>
<proteinExistence type="predicted"/>
<name>A0A1B2DJT0_9BACL</name>
<sequence>MSKQTKPFLQPEQRIQRAEGHLAADMDGDKVLLSLSSGKYYNMGKLGGIIWERTVSPVTRRDIVDQLLKEYEVEPAVCDQQVADFLQDLYAEGLLEPVSNAGAQDGGTEDTAG</sequence>
<accession>A0A1B2DJT0</accession>